<dbReference type="Gene3D" id="3.40.50.720">
    <property type="entry name" value="NAD(P)-binding Rossmann-like Domain"/>
    <property type="match status" value="1"/>
</dbReference>
<proteinExistence type="inferred from homology"/>
<evidence type="ECO:0000256" key="2">
    <source>
        <dbReference type="ARBA" id="ARBA00023002"/>
    </source>
</evidence>
<dbReference type="GO" id="GO:0016491">
    <property type="term" value="F:oxidoreductase activity"/>
    <property type="evidence" value="ECO:0007669"/>
    <property type="project" value="UniProtKB-KW"/>
</dbReference>
<comment type="caution">
    <text evidence="4">The sequence shown here is derived from an EMBL/GenBank/DDBJ whole genome shotgun (WGS) entry which is preliminary data.</text>
</comment>
<gene>
    <name evidence="4" type="ORF">F442_22865</name>
</gene>
<evidence type="ECO:0000256" key="3">
    <source>
        <dbReference type="RuleBase" id="RU000363"/>
    </source>
</evidence>
<dbReference type="InterPro" id="IPR002347">
    <property type="entry name" value="SDR_fam"/>
</dbReference>
<sequence>QYTDGLALELFTGSTRGIGLGFTKHYTKAGWNVIGTARTNNNAEKLNALAPFKIVVIDTSYETSILEAARQLEVQPIDLLINNAVIGIPSELETGTKVALMNRFEVNTAGSFLVTRTLLANLQLTTKTNGGASVVQLSSYLGSIGSFTTETTGFFEQAGYGYPSSKAALNMITRSLAFDLQASCIVVVSVHPGYVDTDMTQGKATLKPEDSVMAMTSLIGKLNHESTAKSSTKTRRSRWRSFRGNFLLASGSIYCL</sequence>
<dbReference type="PANTHER" id="PTHR43544">
    <property type="entry name" value="SHORT-CHAIN DEHYDROGENASE/REDUCTASE"/>
    <property type="match status" value="1"/>
</dbReference>
<dbReference type="EMBL" id="ANIY01005379">
    <property type="protein sequence ID" value="ETP27851.1"/>
    <property type="molecule type" value="Genomic_DNA"/>
</dbReference>
<keyword evidence="2" id="KW-0560">Oxidoreductase</keyword>
<dbReference type="PRINTS" id="PR00081">
    <property type="entry name" value="GDHRDH"/>
</dbReference>
<dbReference type="InterPro" id="IPR036291">
    <property type="entry name" value="NAD(P)-bd_dom_sf"/>
</dbReference>
<evidence type="ECO:0000313" key="5">
    <source>
        <dbReference type="Proteomes" id="UP000018948"/>
    </source>
</evidence>
<dbReference type="PRINTS" id="PR00080">
    <property type="entry name" value="SDRFAMILY"/>
</dbReference>
<protein>
    <submittedName>
        <fullName evidence="4">Uncharacterized protein</fullName>
    </submittedName>
</protein>
<dbReference type="PANTHER" id="PTHR43544:SF7">
    <property type="entry name" value="NADB-LER2"/>
    <property type="match status" value="1"/>
</dbReference>
<dbReference type="AlphaFoldDB" id="W2XYS8"/>
<dbReference type="SUPFAM" id="SSF51735">
    <property type="entry name" value="NAD(P)-binding Rossmann-fold domains"/>
    <property type="match status" value="1"/>
</dbReference>
<keyword evidence="1" id="KW-0521">NADP</keyword>
<dbReference type="Proteomes" id="UP000018948">
    <property type="component" value="Unassembled WGS sequence"/>
</dbReference>
<comment type="similarity">
    <text evidence="3">Belongs to the short-chain dehydrogenases/reductases (SDR) family.</text>
</comment>
<dbReference type="InterPro" id="IPR051468">
    <property type="entry name" value="Fungal_SecMetab_SDRs"/>
</dbReference>
<name>W2XYS8_PHYNI</name>
<dbReference type="Pfam" id="PF00106">
    <property type="entry name" value="adh_short"/>
    <property type="match status" value="1"/>
</dbReference>
<dbReference type="GO" id="GO:0005737">
    <property type="term" value="C:cytoplasm"/>
    <property type="evidence" value="ECO:0007669"/>
    <property type="project" value="TreeGrafter"/>
</dbReference>
<reference evidence="4 5" key="1">
    <citation type="submission" date="2013-11" db="EMBL/GenBank/DDBJ databases">
        <title>The Genome Sequence of Phytophthora parasitica P10297.</title>
        <authorList>
            <consortium name="The Broad Institute Genomics Platform"/>
            <person name="Russ C."/>
            <person name="Tyler B."/>
            <person name="Panabieres F."/>
            <person name="Shan W."/>
            <person name="Tripathy S."/>
            <person name="Grunwald N."/>
            <person name="Machado M."/>
            <person name="Johnson C.S."/>
            <person name="Walker B."/>
            <person name="Young S.K."/>
            <person name="Zeng Q."/>
            <person name="Gargeya S."/>
            <person name="Fitzgerald M."/>
            <person name="Haas B."/>
            <person name="Abouelleil A."/>
            <person name="Allen A.W."/>
            <person name="Alvarado L."/>
            <person name="Arachchi H.M."/>
            <person name="Berlin A.M."/>
            <person name="Chapman S.B."/>
            <person name="Gainer-Dewar J."/>
            <person name="Goldberg J."/>
            <person name="Griggs A."/>
            <person name="Gujja S."/>
            <person name="Hansen M."/>
            <person name="Howarth C."/>
            <person name="Imamovic A."/>
            <person name="Ireland A."/>
            <person name="Larimer J."/>
            <person name="McCowan C."/>
            <person name="Murphy C."/>
            <person name="Pearson M."/>
            <person name="Poon T.W."/>
            <person name="Priest M."/>
            <person name="Roberts A."/>
            <person name="Saif S."/>
            <person name="Shea T."/>
            <person name="Sisk P."/>
            <person name="Sykes S."/>
            <person name="Wortman J."/>
            <person name="Nusbaum C."/>
            <person name="Birren B."/>
        </authorList>
    </citation>
    <scope>NUCLEOTIDE SEQUENCE [LARGE SCALE GENOMIC DNA]</scope>
    <source>
        <strain evidence="4 5">P10297</strain>
    </source>
</reference>
<evidence type="ECO:0000256" key="1">
    <source>
        <dbReference type="ARBA" id="ARBA00022857"/>
    </source>
</evidence>
<feature type="non-terminal residue" evidence="4">
    <location>
        <position position="1"/>
    </location>
</feature>
<organism evidence="4 5">
    <name type="scientific">Phytophthora nicotianae P10297</name>
    <dbReference type="NCBI Taxonomy" id="1317064"/>
    <lineage>
        <taxon>Eukaryota</taxon>
        <taxon>Sar</taxon>
        <taxon>Stramenopiles</taxon>
        <taxon>Oomycota</taxon>
        <taxon>Peronosporomycetes</taxon>
        <taxon>Peronosporales</taxon>
        <taxon>Peronosporaceae</taxon>
        <taxon>Phytophthora</taxon>
    </lineage>
</organism>
<accession>W2XYS8</accession>
<evidence type="ECO:0000313" key="4">
    <source>
        <dbReference type="EMBL" id="ETP27851.1"/>
    </source>
</evidence>